<evidence type="ECO:0000313" key="11">
    <source>
        <dbReference type="RefSeq" id="XP_065668786.1"/>
    </source>
</evidence>
<keyword evidence="4" id="KW-0132">Cell division</keyword>
<keyword evidence="3" id="KW-0963">Cytoplasm</keyword>
<protein>
    <submittedName>
        <fullName evidence="11">Integrator complex subunit 13 isoform X2</fullName>
    </submittedName>
</protein>
<reference evidence="11" key="1">
    <citation type="submission" date="2025-08" db="UniProtKB">
        <authorList>
            <consortium name="RefSeq"/>
        </authorList>
    </citation>
    <scope>IDENTIFICATION</scope>
</reference>
<keyword evidence="7" id="KW-0131">Cell cycle</keyword>
<evidence type="ECO:0000256" key="8">
    <source>
        <dbReference type="ARBA" id="ARBA00061603"/>
    </source>
</evidence>
<evidence type="ECO:0000256" key="4">
    <source>
        <dbReference type="ARBA" id="ARBA00022618"/>
    </source>
</evidence>
<evidence type="ECO:0000256" key="5">
    <source>
        <dbReference type="ARBA" id="ARBA00022776"/>
    </source>
</evidence>
<comment type="subcellular location">
    <subcellularLocation>
        <location evidence="2">Cytoplasm</location>
    </subcellularLocation>
    <subcellularLocation>
        <location evidence="1">Nucleus</location>
    </subcellularLocation>
</comment>
<accession>A0ABM4D3E2</accession>
<sequence length="688" mass="77686">MANFKNLVCKECCIVIDHGSHFLELSGSKLEFESNAKTSQYYFTNLQKSTWTCVVEGIVEYCRIIYDLFPPSYKVAVLCSDETVTNISTFQDDHQNTNQLLKGFGDLGPPLQEYEGTVSVFPGVEQGAEALLSKTKDNINTIKRMIVVTTIHDESDSKSISNVVWEMQNHLEKSKVFDIDLLVVNISKDNKVSHPRLRVSPHLEVTTITLKPNQCSEKLALLTRRHYNLQSTIVTGIPMKEEQHSGMSSIYSVEMIHLAAAHHNVDYPDLKSAPLLPKKSSRSSVTLKWCTPKTNSSHELQTCVGTFLVTPTEVNSRPAACLTMFLLQGRTVMLEGQKKSGGKVMTHMLSSHGGELFIHVLAYGRSPLEDPPSITEGIGGRVTDYRINDFGRVMKETRLAPYENINDDPNQLGINCLERYSKHWPMIISDTLIFNMQANLNPLLTLLLKPVLQEKDVQECTKVIYKLQAMESRNDTLPLPIVTLKGKASKKEEQYKSLWSELETFIQGAASTSPMHEKVLLCLRGTHEFTDSKNSEDKINSEAKPWNESDRYQNMNIRENSDFKRLKGELNEGSRKSVGAPSDPRKRRRTSESSSKPVDTTPHGKVSPEFSTLEEPLSKVKKTDWVTTDRFTNNSTVIQEQSSILSIWIEHKKSAALRLHEEFLGRKEALNGRYELYRKEIVDGSEQG</sequence>
<evidence type="ECO:0000256" key="2">
    <source>
        <dbReference type="ARBA" id="ARBA00004496"/>
    </source>
</evidence>
<evidence type="ECO:0000313" key="10">
    <source>
        <dbReference type="Proteomes" id="UP001652625"/>
    </source>
</evidence>
<feature type="compositionally biased region" description="Basic and acidic residues" evidence="9">
    <location>
        <begin position="559"/>
        <end position="575"/>
    </location>
</feature>
<keyword evidence="6" id="KW-0539">Nucleus</keyword>
<name>A0ABM4D3E2_HYDVU</name>
<gene>
    <name evidence="11" type="primary">LOC100197579</name>
</gene>
<dbReference type="PANTHER" id="PTHR12955:SF1">
    <property type="entry name" value="INTEGRATOR COMPLEX SUBUNIT 13"/>
    <property type="match status" value="1"/>
</dbReference>
<dbReference type="Proteomes" id="UP001652625">
    <property type="component" value="Chromosome 12"/>
</dbReference>
<comment type="similarity">
    <text evidence="8">Belongs to the Integrator subunit 13 family.</text>
</comment>
<evidence type="ECO:0000256" key="7">
    <source>
        <dbReference type="ARBA" id="ARBA00023306"/>
    </source>
</evidence>
<proteinExistence type="inferred from homology"/>
<evidence type="ECO:0000256" key="3">
    <source>
        <dbReference type="ARBA" id="ARBA00022490"/>
    </source>
</evidence>
<organism evidence="10 11">
    <name type="scientific">Hydra vulgaris</name>
    <name type="common">Hydra</name>
    <name type="synonym">Hydra attenuata</name>
    <dbReference type="NCBI Taxonomy" id="6087"/>
    <lineage>
        <taxon>Eukaryota</taxon>
        <taxon>Metazoa</taxon>
        <taxon>Cnidaria</taxon>
        <taxon>Hydrozoa</taxon>
        <taxon>Hydroidolina</taxon>
        <taxon>Anthoathecata</taxon>
        <taxon>Aplanulata</taxon>
        <taxon>Hydridae</taxon>
        <taxon>Hydra</taxon>
    </lineage>
</organism>
<feature type="compositionally biased region" description="Basic and acidic residues" evidence="9">
    <location>
        <begin position="531"/>
        <end position="551"/>
    </location>
</feature>
<dbReference type="Pfam" id="PF10221">
    <property type="entry name" value="Mat89Bb"/>
    <property type="match status" value="1"/>
</dbReference>
<dbReference type="GeneID" id="100197579"/>
<evidence type="ECO:0000256" key="9">
    <source>
        <dbReference type="SAM" id="MobiDB-lite"/>
    </source>
</evidence>
<dbReference type="RefSeq" id="XP_065668786.1">
    <property type="nucleotide sequence ID" value="XM_065812714.1"/>
</dbReference>
<dbReference type="InterPro" id="IPR019355">
    <property type="entry name" value="Cell_cycle_regulator_Mat89Bb"/>
</dbReference>
<dbReference type="PANTHER" id="PTHR12955">
    <property type="entry name" value="SARCOMA ANTIGEN NY-SAR-95-RELATED"/>
    <property type="match status" value="1"/>
</dbReference>
<feature type="region of interest" description="Disordered" evidence="9">
    <location>
        <begin position="531"/>
        <end position="613"/>
    </location>
</feature>
<evidence type="ECO:0000256" key="6">
    <source>
        <dbReference type="ARBA" id="ARBA00023242"/>
    </source>
</evidence>
<keyword evidence="5" id="KW-0498">Mitosis</keyword>
<keyword evidence="10" id="KW-1185">Reference proteome</keyword>
<evidence type="ECO:0000256" key="1">
    <source>
        <dbReference type="ARBA" id="ARBA00004123"/>
    </source>
</evidence>